<dbReference type="Proteomes" id="UP000463700">
    <property type="component" value="Unassembled WGS sequence"/>
</dbReference>
<dbReference type="RefSeq" id="WP_154567830.1">
    <property type="nucleotide sequence ID" value="NZ_VOSW01000212.1"/>
</dbReference>
<evidence type="ECO:0000313" key="2">
    <source>
        <dbReference type="EMBL" id="KAE8753482.1"/>
    </source>
</evidence>
<reference evidence="2 3" key="1">
    <citation type="journal article" date="2020" name="Int. J. Syst. Evol. Microbiol.">
        <title>Paraburkholderia madseniana sp. nov., a phenolic acid-degrading bacterium isolated from acidic forest soil.</title>
        <authorList>
            <person name="Wilhelm R.C."/>
            <person name="Murphy S.J.L."/>
            <person name="Feriancek N.M."/>
            <person name="Karasz D.C."/>
            <person name="DeRito C.M."/>
            <person name="Newman J.D."/>
            <person name="Buckley D.H."/>
        </authorList>
    </citation>
    <scope>NUCLEOTIDE SEQUENCE [LARGE SCALE GENOMIC DNA]</scope>
    <source>
        <strain evidence="2 3">RP11</strain>
    </source>
</reference>
<dbReference type="AlphaFoldDB" id="A0A6N6VY00"/>
<proteinExistence type="predicted"/>
<comment type="caution">
    <text evidence="2">The sequence shown here is derived from an EMBL/GenBank/DDBJ whole genome shotgun (WGS) entry which is preliminary data.</text>
</comment>
<dbReference type="EMBL" id="VOSW01000212">
    <property type="protein sequence ID" value="KAE8753482.1"/>
    <property type="molecule type" value="Genomic_DNA"/>
</dbReference>
<sequence length="76" mass="8127">MSTSDMNVMPDMSALQAAGPGSSTMNSIDAMRQMSMLTLNLQEQQTTFNSIMHAKVEGVKSLADVVKDGVQKGGYN</sequence>
<evidence type="ECO:0000256" key="1">
    <source>
        <dbReference type="SAM" id="MobiDB-lite"/>
    </source>
</evidence>
<protein>
    <submittedName>
        <fullName evidence="2">Uncharacterized protein</fullName>
    </submittedName>
</protein>
<evidence type="ECO:0000313" key="3">
    <source>
        <dbReference type="Proteomes" id="UP000463700"/>
    </source>
</evidence>
<gene>
    <name evidence="2" type="ORF">FSO04_44950</name>
</gene>
<name>A0A6N6VY00_9BURK</name>
<feature type="region of interest" description="Disordered" evidence="1">
    <location>
        <begin position="1"/>
        <end position="26"/>
    </location>
</feature>
<accession>A0A6N6VY00</accession>
<organism evidence="2 3">
    <name type="scientific">Paraburkholderia madseniana</name>
    <dbReference type="NCBI Taxonomy" id="2599607"/>
    <lineage>
        <taxon>Bacteria</taxon>
        <taxon>Pseudomonadati</taxon>
        <taxon>Pseudomonadota</taxon>
        <taxon>Betaproteobacteria</taxon>
        <taxon>Burkholderiales</taxon>
        <taxon>Burkholderiaceae</taxon>
        <taxon>Paraburkholderia</taxon>
    </lineage>
</organism>